<feature type="transmembrane region" description="Helical" evidence="1">
    <location>
        <begin position="225"/>
        <end position="249"/>
    </location>
</feature>
<keyword evidence="1" id="KW-0472">Membrane</keyword>
<feature type="transmembrane region" description="Helical" evidence="1">
    <location>
        <begin position="149"/>
        <end position="166"/>
    </location>
</feature>
<evidence type="ECO:0000256" key="1">
    <source>
        <dbReference type="SAM" id="Phobius"/>
    </source>
</evidence>
<evidence type="ECO:0008006" key="4">
    <source>
        <dbReference type="Google" id="ProtNLM"/>
    </source>
</evidence>
<keyword evidence="1" id="KW-0812">Transmembrane</keyword>
<geneLocation type="plasmid" evidence="2 3">
    <name>PHS2</name>
</geneLocation>
<accession>B0R989</accession>
<dbReference type="NCBIfam" id="TIGR04213">
    <property type="entry name" value="PGF_pre_PGF"/>
    <property type="match status" value="1"/>
</dbReference>
<gene>
    <name evidence="2" type="ordered locus">OE_6301F</name>
</gene>
<dbReference type="KEGG" id="hsl:OE_6301F"/>
<evidence type="ECO:0000313" key="3">
    <source>
        <dbReference type="Proteomes" id="UP000001321"/>
    </source>
</evidence>
<dbReference type="AlphaFoldDB" id="B0R989"/>
<dbReference type="HOGENOM" id="CLU_835771_0_0_2"/>
<name>B0R989_HALS3</name>
<organism evidence="2 3">
    <name type="scientific">Halobacterium salinarum (strain ATCC 29341 / DSM 671 / R1)</name>
    <dbReference type="NCBI Taxonomy" id="478009"/>
    <lineage>
        <taxon>Archaea</taxon>
        <taxon>Methanobacteriati</taxon>
        <taxon>Methanobacteriota</taxon>
        <taxon>Stenosarchaea group</taxon>
        <taxon>Halobacteria</taxon>
        <taxon>Halobacteriales</taxon>
        <taxon>Halobacteriaceae</taxon>
        <taxon>Halobacterium</taxon>
        <taxon>Halobacterium salinarum NRC-34001</taxon>
    </lineage>
</organism>
<dbReference type="EMBL" id="AM774417">
    <property type="protein sequence ID" value="CAP15394.1"/>
    <property type="molecule type" value="Genomic_DNA"/>
</dbReference>
<keyword evidence="2" id="KW-0614">Plasmid</keyword>
<dbReference type="Proteomes" id="UP000001321">
    <property type="component" value="Plasmid PHS2"/>
</dbReference>
<evidence type="ECO:0000313" key="2">
    <source>
        <dbReference type="EMBL" id="CAP15394.1"/>
    </source>
</evidence>
<reference evidence="2 3" key="1">
    <citation type="journal article" date="2008" name="Genomics">
        <title>Evolution in the laboratory: the genome of Halobacterium salinarum strain R1 compared to that of strain NRC-1.</title>
        <authorList>
            <person name="Pfeiffer F."/>
            <person name="Schuster S.C."/>
            <person name="Broicher A."/>
            <person name="Falb M."/>
            <person name="Palm P."/>
            <person name="Rodewald K."/>
            <person name="Ruepp A."/>
            <person name="Soppa J."/>
            <person name="Tittor J."/>
            <person name="Oesterhelt D."/>
        </authorList>
    </citation>
    <scope>NUCLEOTIDE SEQUENCE [LARGE SCALE GENOMIC DNA]</scope>
    <source>
        <strain evidence="3">ATCC 29341 / DSM 671 / R1</strain>
        <plasmid evidence="3">Plasmid PHS2</plasmid>
    </source>
</reference>
<dbReference type="EnsemblBacteria" id="CAP15394">
    <property type="protein sequence ID" value="CAP15394"/>
    <property type="gene ID" value="OE_6301F"/>
</dbReference>
<proteinExistence type="predicted"/>
<keyword evidence="1" id="KW-1133">Transmembrane helix</keyword>
<sequence>MQLNVRAQVQKASIRVSSVNPLPESVPSPPSEPIKLLNISISGASDSEIESATLHLSVNKSRVSNPAQLVVYRFHGGSWQTLETNSSIVGNKIRLSAKTPGFSYFAIGTESSDQAVGSESAKVVDSRDSAVTKSADGVFTKLLPKLMPTGGWIVLGVAFLSSVEVLRRRRSRDSTRIRLRSIISKLIVRQDFLDKIFYTSASLLIAESVFGLIGFYADISIRESLLIGGMLVFLVSSLGLVSAGLLTSLNRILSYIERRLSAEEQSELTDDPQFHCRDCGHSWKQSLGEDDEVVSSEEHLEIQWSGFSNTTVRCLNCSATTSVERTDSTSWR</sequence>
<protein>
    <recommendedName>
        <fullName evidence="4">PGF-pre-PGF domain-containing protein</fullName>
    </recommendedName>
</protein>
<feature type="transmembrane region" description="Helical" evidence="1">
    <location>
        <begin position="196"/>
        <end position="219"/>
    </location>
</feature>
<dbReference type="InterPro" id="IPR026453">
    <property type="entry name" value="PGF_pre_PGF"/>
</dbReference>